<comment type="caution">
    <text evidence="1">The sequence shown here is derived from an EMBL/GenBank/DDBJ whole genome shotgun (WGS) entry which is preliminary data.</text>
</comment>
<dbReference type="Proteomes" id="UP000823405">
    <property type="component" value="Unassembled WGS sequence"/>
</dbReference>
<evidence type="ECO:0000313" key="2">
    <source>
        <dbReference type="Proteomes" id="UP000823405"/>
    </source>
</evidence>
<protein>
    <submittedName>
        <fullName evidence="1">Uncharacterized protein</fullName>
    </submittedName>
</protein>
<dbReference type="OrthoDB" id="2441991at2759"/>
<evidence type="ECO:0000313" key="1">
    <source>
        <dbReference type="EMBL" id="KAG0285637.1"/>
    </source>
</evidence>
<gene>
    <name evidence="1" type="ORF">BGZ97_007724</name>
</gene>
<name>A0A9P6QRV1_9FUNG</name>
<proteinExistence type="predicted"/>
<dbReference type="AlphaFoldDB" id="A0A9P6QRV1"/>
<sequence length="193" mass="22186">MKKKETMGATVDIQIRVELSAAENFLHLNKLTSNSHSIVPFTSSPPGYLINYFVCDVAPQGLTSRQRKKAAHRAAVRLLSLSEIGAHLDDVKDGNLNPLEYELNRYKRGYVLRGSIRTDGFRVQLVAFKLRELQVVRYRRRTNYYLQEIRNVVTSKEDIERYWSRKNIEDIMTLGLDGGRARIYGTFAHLPAE</sequence>
<dbReference type="EMBL" id="JAAAIN010003451">
    <property type="protein sequence ID" value="KAG0285637.1"/>
    <property type="molecule type" value="Genomic_DNA"/>
</dbReference>
<keyword evidence="2" id="KW-1185">Reference proteome</keyword>
<organism evidence="1 2">
    <name type="scientific">Linnemannia gamsii</name>
    <dbReference type="NCBI Taxonomy" id="64522"/>
    <lineage>
        <taxon>Eukaryota</taxon>
        <taxon>Fungi</taxon>
        <taxon>Fungi incertae sedis</taxon>
        <taxon>Mucoromycota</taxon>
        <taxon>Mortierellomycotina</taxon>
        <taxon>Mortierellomycetes</taxon>
        <taxon>Mortierellales</taxon>
        <taxon>Mortierellaceae</taxon>
        <taxon>Linnemannia</taxon>
    </lineage>
</organism>
<feature type="non-terminal residue" evidence="1">
    <location>
        <position position="1"/>
    </location>
</feature>
<reference evidence="1" key="1">
    <citation type="journal article" date="2020" name="Fungal Divers.">
        <title>Resolving the Mortierellaceae phylogeny through synthesis of multi-gene phylogenetics and phylogenomics.</title>
        <authorList>
            <person name="Vandepol N."/>
            <person name="Liber J."/>
            <person name="Desiro A."/>
            <person name="Na H."/>
            <person name="Kennedy M."/>
            <person name="Barry K."/>
            <person name="Grigoriev I.V."/>
            <person name="Miller A.N."/>
            <person name="O'Donnell K."/>
            <person name="Stajich J.E."/>
            <person name="Bonito G."/>
        </authorList>
    </citation>
    <scope>NUCLEOTIDE SEQUENCE</scope>
    <source>
        <strain evidence="1">NVP60</strain>
    </source>
</reference>
<accession>A0A9P6QRV1</accession>